<accession>A0A8I2Z861</accession>
<reference evidence="1" key="1">
    <citation type="journal article" date="2021" name="Mol. Plant Pathol.">
        <title>A 20-kb lineage-specific genomic region tames virulence in pathogenic amphidiploid Verticillium longisporum.</title>
        <authorList>
            <person name="Harting R."/>
            <person name="Starke J."/>
            <person name="Kusch H."/>
            <person name="Poggeler S."/>
            <person name="Maurus I."/>
            <person name="Schluter R."/>
            <person name="Landesfeind M."/>
            <person name="Bulla I."/>
            <person name="Nowrousian M."/>
            <person name="de Jonge R."/>
            <person name="Stahlhut G."/>
            <person name="Hoff K.J."/>
            <person name="Asshauer K.P."/>
            <person name="Thurmer A."/>
            <person name="Stanke M."/>
            <person name="Daniel R."/>
            <person name="Morgenstern B."/>
            <person name="Thomma B.P.H.J."/>
            <person name="Kronstad J.W."/>
            <person name="Braus-Stromeyer S.A."/>
            <person name="Braus G.H."/>
        </authorList>
    </citation>
    <scope>NUCLEOTIDE SEQUENCE</scope>
    <source>
        <strain evidence="1">Vl32</strain>
    </source>
</reference>
<dbReference type="GO" id="GO:0016491">
    <property type="term" value="F:oxidoreductase activity"/>
    <property type="evidence" value="ECO:0007669"/>
    <property type="project" value="UniProtKB-ARBA"/>
</dbReference>
<name>A0A8I2Z861_VERLO</name>
<dbReference type="AlphaFoldDB" id="A0A8I2Z861"/>
<evidence type="ECO:0000313" key="1">
    <source>
        <dbReference type="EMBL" id="KAG7114756.1"/>
    </source>
</evidence>
<dbReference type="PANTHER" id="PTHR43563:SF1">
    <property type="entry name" value="AMINE OXIDASE [FLAVIN-CONTAINING] B"/>
    <property type="match status" value="1"/>
</dbReference>
<sequence length="475" mass="52755">MRSSVPSLVVYMANYLASTCAALPDSVIETDVAIIGGGGSGAYAAVSLKKDYEKKVLVIEKRALLGGHTNVWTDPATNEHHSYGVEVFGNSSIAPCRMLSLMDVPVTTPSFASRNLRFADFRDGKTVDYTRASPEEWLPALQRLEQQWVKYDHMFLPTMKKFPAPKDIPKDLFMKWTDFARKYNVEAATEIIRTNVAQDPTDSTTMDMYRAFDTTILRVFAGTGDPLQTIDHNNLAVFERAMELLGDDVMYESEVISSKRTKNGVRLVVRSSNGRTVLVKARRLLVAIQPDAAKPGSLDLDANERKLLARSMANRFFVGLISHPSLPFNTTYYNIIPEASPNNRLLYPANPSFAEFRYVGDSSSGGLYRIVLSGPPGYTFEDAKQLIRTSLQKLMDTGLLSAGDANDIDFKTFDDHGSLYRSYAVKDLKDDIIRKLNALQGVRSTWRVGGAIGTTNLCMLWAQVDVVLEDLTKGL</sequence>
<dbReference type="OrthoDB" id="68575at2759"/>
<protein>
    <submittedName>
        <fullName evidence="1">FAD-dependent oxidoreductase dbaF like protein</fullName>
    </submittedName>
</protein>
<comment type="caution">
    <text evidence="1">The sequence shown here is derived from an EMBL/GenBank/DDBJ whole genome shotgun (WGS) entry which is preliminary data.</text>
</comment>
<evidence type="ECO:0000313" key="2">
    <source>
        <dbReference type="Proteomes" id="UP000689129"/>
    </source>
</evidence>
<organism evidence="1 2">
    <name type="scientific">Verticillium longisporum</name>
    <name type="common">Verticillium dahliae var. longisporum</name>
    <dbReference type="NCBI Taxonomy" id="100787"/>
    <lineage>
        <taxon>Eukaryota</taxon>
        <taxon>Fungi</taxon>
        <taxon>Dikarya</taxon>
        <taxon>Ascomycota</taxon>
        <taxon>Pezizomycotina</taxon>
        <taxon>Sordariomycetes</taxon>
        <taxon>Hypocreomycetidae</taxon>
        <taxon>Glomerellales</taxon>
        <taxon>Plectosphaerellaceae</taxon>
        <taxon>Verticillium</taxon>
    </lineage>
</organism>
<dbReference type="Pfam" id="PF13450">
    <property type="entry name" value="NAD_binding_8"/>
    <property type="match status" value="1"/>
</dbReference>
<gene>
    <name evidence="1" type="ORF">HYQ45_016506</name>
</gene>
<dbReference type="EMBL" id="JAEMWZ010000493">
    <property type="protein sequence ID" value="KAG7114756.1"/>
    <property type="molecule type" value="Genomic_DNA"/>
</dbReference>
<proteinExistence type="predicted"/>
<dbReference type="InterPro" id="IPR050703">
    <property type="entry name" value="Flavin_MAO"/>
</dbReference>
<dbReference type="Proteomes" id="UP000689129">
    <property type="component" value="Unassembled WGS sequence"/>
</dbReference>
<dbReference type="PANTHER" id="PTHR43563">
    <property type="entry name" value="AMINE OXIDASE"/>
    <property type="match status" value="1"/>
</dbReference>